<protein>
    <submittedName>
        <fullName evidence="2">Uncharacterized protein</fullName>
    </submittedName>
</protein>
<accession>A0ABY0HD02</accession>
<name>A0ABY0HD02_9PEZI</name>
<dbReference type="Proteomes" id="UP000294003">
    <property type="component" value="Unassembled WGS sequence"/>
</dbReference>
<evidence type="ECO:0000256" key="1">
    <source>
        <dbReference type="SAM" id="MobiDB-lite"/>
    </source>
</evidence>
<sequence length="88" mass="9360">MADNNMDVAREGHLGEDGETQQQIAMRRLAAGDKATWSMDTVAGPAQLCFSNAVFRADVFMLLAFGLESAQAAAAATTNNNNKAQIVE</sequence>
<feature type="region of interest" description="Disordered" evidence="1">
    <location>
        <begin position="1"/>
        <end position="22"/>
    </location>
</feature>
<evidence type="ECO:0000313" key="2">
    <source>
        <dbReference type="EMBL" id="RYO90566.1"/>
    </source>
</evidence>
<keyword evidence="3" id="KW-1185">Reference proteome</keyword>
<proteinExistence type="predicted"/>
<evidence type="ECO:0000313" key="3">
    <source>
        <dbReference type="Proteomes" id="UP000294003"/>
    </source>
</evidence>
<gene>
    <name evidence="2" type="ORF">DL762_002607</name>
</gene>
<comment type="caution">
    <text evidence="2">The sequence shown here is derived from an EMBL/GenBank/DDBJ whole genome shotgun (WGS) entry which is preliminary data.</text>
</comment>
<reference evidence="2 3" key="1">
    <citation type="submission" date="2018-06" db="EMBL/GenBank/DDBJ databases">
        <title>Complete Genomes of Monosporascus.</title>
        <authorList>
            <person name="Robinson A.J."/>
            <person name="Natvig D.O."/>
        </authorList>
    </citation>
    <scope>NUCLEOTIDE SEQUENCE [LARGE SCALE GENOMIC DNA]</scope>
    <source>
        <strain evidence="2 3">CBS 609.92</strain>
    </source>
</reference>
<dbReference type="EMBL" id="QJNS01000054">
    <property type="protein sequence ID" value="RYO90566.1"/>
    <property type="molecule type" value="Genomic_DNA"/>
</dbReference>
<organism evidence="2 3">
    <name type="scientific">Monosporascus cannonballus</name>
    <dbReference type="NCBI Taxonomy" id="155416"/>
    <lineage>
        <taxon>Eukaryota</taxon>
        <taxon>Fungi</taxon>
        <taxon>Dikarya</taxon>
        <taxon>Ascomycota</taxon>
        <taxon>Pezizomycotina</taxon>
        <taxon>Sordariomycetes</taxon>
        <taxon>Xylariomycetidae</taxon>
        <taxon>Xylariales</taxon>
        <taxon>Xylariales incertae sedis</taxon>
        <taxon>Monosporascus</taxon>
    </lineage>
</organism>